<evidence type="ECO:0000313" key="13">
    <source>
        <dbReference type="Proteomes" id="UP000255082"/>
    </source>
</evidence>
<gene>
    <name evidence="12" type="primary">fprA_1</name>
    <name evidence="12" type="ORF">NCTC13184_04927</name>
</gene>
<evidence type="ECO:0000256" key="3">
    <source>
        <dbReference type="ARBA" id="ARBA00013223"/>
    </source>
</evidence>
<feature type="binding site" evidence="10">
    <location>
        <position position="207"/>
    </location>
    <ligand>
        <name>NADP(+)</name>
        <dbReference type="ChEBI" id="CHEBI:58349"/>
    </ligand>
</feature>
<evidence type="ECO:0000256" key="4">
    <source>
        <dbReference type="ARBA" id="ARBA00022630"/>
    </source>
</evidence>
<dbReference type="EMBL" id="UGRU01000001">
    <property type="protein sequence ID" value="SUA46402.1"/>
    <property type="molecule type" value="Genomic_DNA"/>
</dbReference>
<evidence type="ECO:0000256" key="7">
    <source>
        <dbReference type="ARBA" id="ARBA00023002"/>
    </source>
</evidence>
<keyword evidence="4" id="KW-0285">Flavoprotein</keyword>
<proteinExistence type="inferred from homology"/>
<dbReference type="InterPro" id="IPR036188">
    <property type="entry name" value="FAD/NAD-bd_sf"/>
</dbReference>
<dbReference type="PANTHER" id="PTHR48467:SF1">
    <property type="entry name" value="GLUTAMATE SYNTHASE 1 [NADH], CHLOROPLASTIC-LIKE"/>
    <property type="match status" value="1"/>
</dbReference>
<evidence type="ECO:0000259" key="11">
    <source>
        <dbReference type="Pfam" id="PF07992"/>
    </source>
</evidence>
<feature type="binding site" evidence="9">
    <location>
        <begin position="353"/>
        <end position="355"/>
    </location>
    <ligand>
        <name>FAD</name>
        <dbReference type="ChEBI" id="CHEBI:57692"/>
    </ligand>
</feature>
<organism evidence="12 13">
    <name type="scientific">Nocardia africana</name>
    <dbReference type="NCBI Taxonomy" id="134964"/>
    <lineage>
        <taxon>Bacteria</taxon>
        <taxon>Bacillati</taxon>
        <taxon>Actinomycetota</taxon>
        <taxon>Actinomycetes</taxon>
        <taxon>Mycobacteriales</taxon>
        <taxon>Nocardiaceae</taxon>
        <taxon>Nocardia</taxon>
    </lineage>
</organism>
<feature type="binding site" evidence="10">
    <location>
        <begin position="195"/>
        <end position="196"/>
    </location>
    <ligand>
        <name>NADP(+)</name>
        <dbReference type="ChEBI" id="CHEBI:58349"/>
    </ligand>
</feature>
<evidence type="ECO:0000256" key="1">
    <source>
        <dbReference type="ARBA" id="ARBA00001974"/>
    </source>
</evidence>
<comment type="similarity">
    <text evidence="2">Belongs to the ferredoxin--NADP reductase type 1 family.</text>
</comment>
<feature type="binding site" evidence="9">
    <location>
        <position position="346"/>
    </location>
    <ligand>
        <name>FAD</name>
        <dbReference type="ChEBI" id="CHEBI:57692"/>
    </ligand>
</feature>
<dbReference type="SUPFAM" id="SSF51971">
    <property type="entry name" value="Nucleotide-binding domain"/>
    <property type="match status" value="2"/>
</dbReference>
<feature type="binding site" evidence="9">
    <location>
        <position position="16"/>
    </location>
    <ligand>
        <name>FAD</name>
        <dbReference type="ChEBI" id="CHEBI:57692"/>
    </ligand>
</feature>
<dbReference type="PRINTS" id="PR00419">
    <property type="entry name" value="ADXRDTASE"/>
</dbReference>
<dbReference type="RefSeq" id="WP_062962233.1">
    <property type="nucleotide sequence ID" value="NZ_JAJFOE010000001.1"/>
</dbReference>
<reference evidence="12 13" key="1">
    <citation type="submission" date="2018-06" db="EMBL/GenBank/DDBJ databases">
        <authorList>
            <consortium name="Pathogen Informatics"/>
            <person name="Doyle S."/>
        </authorList>
    </citation>
    <scope>NUCLEOTIDE SEQUENCE [LARGE SCALE GENOMIC DNA]</scope>
    <source>
        <strain evidence="12 13">NCTC13184</strain>
    </source>
</reference>
<dbReference type="Gene3D" id="3.50.50.60">
    <property type="entry name" value="FAD/NAD(P)-binding domain"/>
    <property type="match status" value="1"/>
</dbReference>
<dbReference type="PANTHER" id="PTHR48467">
    <property type="entry name" value="GLUTAMATE SYNTHASE 1 [NADH], CHLOROPLASTIC-LIKE"/>
    <property type="match status" value="1"/>
</dbReference>
<protein>
    <recommendedName>
        <fullName evidence="3">ferredoxin--NADP(+) reductase</fullName>
        <ecNumber evidence="3">1.18.1.2</ecNumber>
    </recommendedName>
</protein>
<feature type="binding site" evidence="9">
    <location>
        <position position="44"/>
    </location>
    <ligand>
        <name>FAD</name>
        <dbReference type="ChEBI" id="CHEBI:57692"/>
    </ligand>
</feature>
<dbReference type="InterPro" id="IPR021163">
    <property type="entry name" value="Ferredox_Rdtase_adrenod"/>
</dbReference>
<evidence type="ECO:0000256" key="6">
    <source>
        <dbReference type="ARBA" id="ARBA00022857"/>
    </source>
</evidence>
<keyword evidence="6 10" id="KW-0521">NADP</keyword>
<evidence type="ECO:0000256" key="5">
    <source>
        <dbReference type="ARBA" id="ARBA00022827"/>
    </source>
</evidence>
<evidence type="ECO:0000313" key="12">
    <source>
        <dbReference type="EMBL" id="SUA46402.1"/>
    </source>
</evidence>
<keyword evidence="7 12" id="KW-0560">Oxidoreductase</keyword>
<dbReference type="Pfam" id="PF07992">
    <property type="entry name" value="Pyr_redox_2"/>
    <property type="match status" value="1"/>
</dbReference>
<comment type="cofactor">
    <cofactor evidence="1 9">
        <name>FAD</name>
        <dbReference type="ChEBI" id="CHEBI:57692"/>
    </cofactor>
</comment>
<evidence type="ECO:0000256" key="9">
    <source>
        <dbReference type="PIRSR" id="PIRSR000362-1"/>
    </source>
</evidence>
<dbReference type="AlphaFoldDB" id="A0A378WZU8"/>
<evidence type="ECO:0000256" key="2">
    <source>
        <dbReference type="ARBA" id="ARBA00008312"/>
    </source>
</evidence>
<evidence type="ECO:0000256" key="8">
    <source>
        <dbReference type="ARBA" id="ARBA00047776"/>
    </source>
</evidence>
<comment type="catalytic activity">
    <reaction evidence="8">
        <text>2 reduced [2Fe-2S]-[ferredoxin] + NADP(+) + H(+) = 2 oxidized [2Fe-2S]-[ferredoxin] + NADPH</text>
        <dbReference type="Rhea" id="RHEA:20125"/>
        <dbReference type="Rhea" id="RHEA-COMP:10000"/>
        <dbReference type="Rhea" id="RHEA-COMP:10001"/>
        <dbReference type="ChEBI" id="CHEBI:15378"/>
        <dbReference type="ChEBI" id="CHEBI:33737"/>
        <dbReference type="ChEBI" id="CHEBI:33738"/>
        <dbReference type="ChEBI" id="CHEBI:57783"/>
        <dbReference type="ChEBI" id="CHEBI:58349"/>
        <dbReference type="EC" id="1.18.1.2"/>
    </reaction>
</comment>
<feature type="domain" description="FAD/NAD(P)-binding" evidence="11">
    <location>
        <begin position="7"/>
        <end position="163"/>
    </location>
</feature>
<feature type="binding site" evidence="10">
    <location>
        <begin position="151"/>
        <end position="154"/>
    </location>
    <ligand>
        <name>NADP(+)</name>
        <dbReference type="ChEBI" id="CHEBI:58349"/>
    </ligand>
</feature>
<dbReference type="GO" id="GO:0004324">
    <property type="term" value="F:ferredoxin-NADP+ reductase activity"/>
    <property type="evidence" value="ECO:0007669"/>
    <property type="project" value="UniProtKB-EC"/>
</dbReference>
<feature type="binding site" evidence="9">
    <location>
        <position position="80"/>
    </location>
    <ligand>
        <name>FAD</name>
        <dbReference type="ChEBI" id="CHEBI:57692"/>
    </ligand>
</feature>
<keyword evidence="5 9" id="KW-0274">FAD</keyword>
<dbReference type="PIRSF" id="PIRSF000362">
    <property type="entry name" value="FNR"/>
    <property type="match status" value="1"/>
</dbReference>
<dbReference type="EC" id="1.18.1.2" evidence="3"/>
<accession>A0A378WZU8</accession>
<dbReference type="Proteomes" id="UP000255082">
    <property type="component" value="Unassembled WGS sequence"/>
</dbReference>
<dbReference type="Gene3D" id="3.40.50.720">
    <property type="entry name" value="NAD(P)-binding Rossmann-like Domain"/>
    <property type="match status" value="1"/>
</dbReference>
<dbReference type="InterPro" id="IPR055275">
    <property type="entry name" value="Ferredox_Rdtase"/>
</dbReference>
<sequence length="444" mass="47875">MNSPTTRVAIVGSGPSGFYAAGALLAVDGLAVDMFDRLPTPFGLVRAGVAPDHPKIKSVTRIFERSAAHERFRFIGNVRVGFDLATEELRRCYDAVIYAYGAGRGKLAGVPGQELPGNFAAADIVGWYNGHPDRADLMPCLDTERAVVIGNGNVALDVARMLALPSETLAATDIADHALNALRRSRLREVVVLGRRGADVAAFTLPEVLELGELPGVDIVVDGAQLPPRDADLPESVQEKLEALRRFSARPGRDSHRRVVLRFDTTPEAIVGDHRVTAIRTRNTGRENHSAPTEWLPAGLIVHAVGYTGSPLPGLPFDSERGIVPNLRGRITENGVPVPGQYVTGWIKRGPTGIIGTNRVCATETADSVLADLRDGLLPARPADDRCDVVEVLGRRGIDIVTFDGWKVIDDCERRRGEAAGRPRVKLVELAQLVAVGTDTHHLR</sequence>
<feature type="binding site" evidence="10">
    <location>
        <position position="353"/>
    </location>
    <ligand>
        <name>NADP(+)</name>
        <dbReference type="ChEBI" id="CHEBI:58349"/>
    </ligand>
</feature>
<name>A0A378WZU8_9NOCA</name>
<evidence type="ECO:0000256" key="10">
    <source>
        <dbReference type="PIRSR" id="PIRSR000362-2"/>
    </source>
</evidence>
<dbReference type="InterPro" id="IPR023753">
    <property type="entry name" value="FAD/NAD-binding_dom"/>
</dbReference>